<dbReference type="InterPro" id="IPR037523">
    <property type="entry name" value="VOC_core"/>
</dbReference>
<dbReference type="SUPFAM" id="SSF54593">
    <property type="entry name" value="Glyoxalase/Bleomycin resistance protein/Dihydroxybiphenyl dioxygenase"/>
    <property type="match status" value="1"/>
</dbReference>
<dbReference type="PROSITE" id="PS51819">
    <property type="entry name" value="VOC"/>
    <property type="match status" value="1"/>
</dbReference>
<evidence type="ECO:0000259" key="2">
    <source>
        <dbReference type="PROSITE" id="PS51819"/>
    </source>
</evidence>
<dbReference type="GO" id="GO:0046872">
    <property type="term" value="F:metal ion binding"/>
    <property type="evidence" value="ECO:0007669"/>
    <property type="project" value="UniProtKB-KW"/>
</dbReference>
<dbReference type="PANTHER" id="PTHR43048:SF3">
    <property type="entry name" value="METHYLMALONYL-COA EPIMERASE, MITOCHONDRIAL"/>
    <property type="match status" value="1"/>
</dbReference>
<gene>
    <name evidence="3" type="ORF">ACFQE6_22610</name>
</gene>
<reference evidence="3 4" key="1">
    <citation type="journal article" date="2019" name="Int. J. Syst. Evol. Microbiol.">
        <title>The Global Catalogue of Microorganisms (GCM) 10K type strain sequencing project: providing services to taxonomists for standard genome sequencing and annotation.</title>
        <authorList>
            <consortium name="The Broad Institute Genomics Platform"/>
            <consortium name="The Broad Institute Genome Sequencing Center for Infectious Disease"/>
            <person name="Wu L."/>
            <person name="Ma J."/>
        </authorList>
    </citation>
    <scope>NUCLEOTIDE SEQUENCE [LARGE SCALE GENOMIC DNA]</scope>
    <source>
        <strain evidence="3 4">LMG 29247</strain>
    </source>
</reference>
<evidence type="ECO:0000313" key="4">
    <source>
        <dbReference type="Proteomes" id="UP001596383"/>
    </source>
</evidence>
<dbReference type="PANTHER" id="PTHR43048">
    <property type="entry name" value="METHYLMALONYL-COA EPIMERASE"/>
    <property type="match status" value="1"/>
</dbReference>
<dbReference type="Proteomes" id="UP001596383">
    <property type="component" value="Unassembled WGS sequence"/>
</dbReference>
<dbReference type="EMBL" id="JBHSWV010000413">
    <property type="protein sequence ID" value="MFC6767678.1"/>
    <property type="molecule type" value="Genomic_DNA"/>
</dbReference>
<dbReference type="Pfam" id="PF13669">
    <property type="entry name" value="Glyoxalase_4"/>
    <property type="match status" value="1"/>
</dbReference>
<dbReference type="AlphaFoldDB" id="A0ABD5SRW3"/>
<sequence length="153" mass="16770">MDEIDHIAHAVWDLSDALETVTAADGVEHVWTLESEKWQYRTAYILFGSDIFTLLSPTSEASFVADYLERNGQGLHHIGATVSDLETAVAQLTAVGGEVIMEDVVSGVRSEATLHPKSLFGLQLQLIEWHDDVGPTARDHIEAMRAAAADDRL</sequence>
<name>A0ABD5SRW3_9EURY</name>
<dbReference type="RefSeq" id="WP_273740542.1">
    <property type="nucleotide sequence ID" value="NZ_JAQIVI010000413.1"/>
</dbReference>
<dbReference type="InterPro" id="IPR051785">
    <property type="entry name" value="MMCE/EMCE_epimerase"/>
</dbReference>
<evidence type="ECO:0000313" key="3">
    <source>
        <dbReference type="EMBL" id="MFC6767678.1"/>
    </source>
</evidence>
<proteinExistence type="predicted"/>
<dbReference type="InterPro" id="IPR029068">
    <property type="entry name" value="Glyas_Bleomycin-R_OHBP_Dase"/>
</dbReference>
<keyword evidence="4" id="KW-1185">Reference proteome</keyword>
<keyword evidence="1" id="KW-0479">Metal-binding</keyword>
<protein>
    <submittedName>
        <fullName evidence="3">VOC family protein</fullName>
    </submittedName>
</protein>
<dbReference type="Gene3D" id="3.10.180.10">
    <property type="entry name" value="2,3-Dihydroxybiphenyl 1,2-Dioxygenase, domain 1"/>
    <property type="match status" value="1"/>
</dbReference>
<evidence type="ECO:0000256" key="1">
    <source>
        <dbReference type="ARBA" id="ARBA00022723"/>
    </source>
</evidence>
<accession>A0ABD5SRW3</accession>
<organism evidence="3 4">
    <name type="scientific">Natrinema soli</name>
    <dbReference type="NCBI Taxonomy" id="1930624"/>
    <lineage>
        <taxon>Archaea</taxon>
        <taxon>Methanobacteriati</taxon>
        <taxon>Methanobacteriota</taxon>
        <taxon>Stenosarchaea group</taxon>
        <taxon>Halobacteria</taxon>
        <taxon>Halobacteriales</taxon>
        <taxon>Natrialbaceae</taxon>
        <taxon>Natrinema</taxon>
    </lineage>
</organism>
<comment type="caution">
    <text evidence="3">The sequence shown here is derived from an EMBL/GenBank/DDBJ whole genome shotgun (WGS) entry which is preliminary data.</text>
</comment>
<feature type="domain" description="VOC" evidence="2">
    <location>
        <begin position="3"/>
        <end position="129"/>
    </location>
</feature>